<dbReference type="CDD" id="cd00657">
    <property type="entry name" value="Ferritin_like"/>
    <property type="match status" value="1"/>
</dbReference>
<feature type="domain" description="Ferritin-like" evidence="1">
    <location>
        <begin position="14"/>
        <end position="152"/>
    </location>
</feature>
<organism evidence="2">
    <name type="scientific">uncultured marine group II/III euryarchaeote KM3_51_D01</name>
    <dbReference type="NCBI Taxonomy" id="1456454"/>
    <lineage>
        <taxon>Archaea</taxon>
        <taxon>Methanobacteriati</taxon>
        <taxon>Methanobacteriota</taxon>
        <taxon>environmental samples</taxon>
    </lineage>
</organism>
<sequence>MAETIGDIINDPICSFAKGEERGVHLLKQLILFAPNSEAAFELRQQIEDEVGHEEIFNTRLKDLDIDCEGLSKNLNSLYDYAQTCVDEKDWVKSVSVQAVIEELAMASFIYRYPELDEKTQTVLKKVIEDEKRHLAFCLNQLEKFADSDSRARTEEVHKNAISIMMAAAEQEGLSKDQLNDAREIMKKAYFLHNSRLKKIGIALPKVSFARTKLL</sequence>
<name>A0A075H9T7_9EURY</name>
<evidence type="ECO:0000259" key="1">
    <source>
        <dbReference type="Pfam" id="PF13794"/>
    </source>
</evidence>
<dbReference type="SUPFAM" id="SSF47240">
    <property type="entry name" value="Ferritin-like"/>
    <property type="match status" value="1"/>
</dbReference>
<evidence type="ECO:0000313" key="2">
    <source>
        <dbReference type="EMBL" id="AIF11247.1"/>
    </source>
</evidence>
<dbReference type="InterPro" id="IPR009078">
    <property type="entry name" value="Ferritin-like_SF"/>
</dbReference>
<dbReference type="InterPro" id="IPR059125">
    <property type="entry name" value="Ferritin_actino"/>
</dbReference>
<dbReference type="Gene3D" id="1.20.1260.10">
    <property type="match status" value="1"/>
</dbReference>
<proteinExistence type="predicted"/>
<dbReference type="EMBL" id="KF900912">
    <property type="protein sequence ID" value="AIF11247.1"/>
    <property type="molecule type" value="Genomic_DNA"/>
</dbReference>
<dbReference type="Pfam" id="PF13794">
    <property type="entry name" value="MiaE_2"/>
    <property type="match status" value="1"/>
</dbReference>
<dbReference type="AlphaFoldDB" id="A0A075H9T7"/>
<protein>
    <recommendedName>
        <fullName evidence="1">Ferritin-like domain-containing protein</fullName>
    </recommendedName>
</protein>
<dbReference type="InterPro" id="IPR012347">
    <property type="entry name" value="Ferritin-like"/>
</dbReference>
<reference evidence="2" key="1">
    <citation type="journal article" date="2014" name="Genome Biol. Evol.">
        <title>Pangenome evidence for extensive interdomain horizontal transfer affecting lineage core and shell genes in uncultured planktonic thaumarchaeota and euryarchaeota.</title>
        <authorList>
            <person name="Deschamps P."/>
            <person name="Zivanovic Y."/>
            <person name="Moreira D."/>
            <person name="Rodriguez-Valera F."/>
            <person name="Lopez-Garcia P."/>
        </authorList>
    </citation>
    <scope>NUCLEOTIDE SEQUENCE</scope>
</reference>
<accession>A0A075H9T7</accession>